<dbReference type="PANTHER" id="PTHR47422:SF1">
    <property type="entry name" value="DNAJ HEAT SHOCK N-TERMINAL DOMAIN-CONTAINING PROTEIN"/>
    <property type="match status" value="1"/>
</dbReference>
<evidence type="ECO:0000313" key="2">
    <source>
        <dbReference type="EMBL" id="KHG17500.1"/>
    </source>
</evidence>
<dbReference type="EMBL" id="JRRC01441880">
    <property type="protein sequence ID" value="KHG06015.1"/>
    <property type="molecule type" value="Genomic_DNA"/>
</dbReference>
<dbReference type="GO" id="GO:0016874">
    <property type="term" value="F:ligase activity"/>
    <property type="evidence" value="ECO:0007669"/>
    <property type="project" value="UniProtKB-KW"/>
</dbReference>
<sequence length="146" mass="16597">MEKSSFEAAAVYMLMDSAIYLDARQAFVILNKALKDLQDLDKVRLWLFLEMPSSFPSPQQKLVLQAKSTALENETEGVARGIQEVKVPPKRDEWMTTLPSESKPGVTKQSASYLEAYNEAAALASNEEENTKRMQIWWINIIKKNN</sequence>
<evidence type="ECO:0000313" key="3">
    <source>
        <dbReference type="Proteomes" id="UP000032142"/>
    </source>
</evidence>
<keyword evidence="1" id="KW-0436">Ligase</keyword>
<dbReference type="PANTHER" id="PTHR47422">
    <property type="entry name" value="DNAJ HEAT SHOCK N-TERMINAL DOMAIN-CONTAINING PROTEIN"/>
    <property type="match status" value="1"/>
</dbReference>
<dbReference type="AlphaFoldDB" id="A0A0B0MZ10"/>
<protein>
    <submittedName>
        <fullName evidence="1">Methionine--tRNA ligase</fullName>
    </submittedName>
</protein>
<proteinExistence type="predicted"/>
<dbReference type="EMBL" id="KN408412">
    <property type="protein sequence ID" value="KHG17500.1"/>
    <property type="molecule type" value="Genomic_DNA"/>
</dbReference>
<keyword evidence="3" id="KW-1185">Reference proteome</keyword>
<reference evidence="1" key="1">
    <citation type="submission" date="2014-09" db="EMBL/GenBank/DDBJ databases">
        <title>G. arboreum L. cv. AKA8401 A2 genome assembly version 1.0.</title>
        <authorList>
            <person name="Mudge J."/>
            <person name="Ramaraj T."/>
            <person name="Lindquist I.E."/>
            <person name="Bharti A.K."/>
            <person name="Sundararajan A."/>
            <person name="Cameron C.T."/>
            <person name="Woodward J.E."/>
            <person name="May G.D."/>
            <person name="Brubaker C."/>
            <person name="Broadhvest J."/>
            <person name="Wilkins T.A."/>
        </authorList>
    </citation>
    <scope>NUCLEOTIDE SEQUENCE</scope>
</reference>
<accession>A0A0B0MZ10</accession>
<organism evidence="1 3">
    <name type="scientific">Gossypium arboreum</name>
    <name type="common">Tree cotton</name>
    <name type="synonym">Gossypium nanking</name>
    <dbReference type="NCBI Taxonomy" id="29729"/>
    <lineage>
        <taxon>Eukaryota</taxon>
        <taxon>Viridiplantae</taxon>
        <taxon>Streptophyta</taxon>
        <taxon>Embryophyta</taxon>
        <taxon>Tracheophyta</taxon>
        <taxon>Spermatophyta</taxon>
        <taxon>Magnoliopsida</taxon>
        <taxon>eudicotyledons</taxon>
        <taxon>Gunneridae</taxon>
        <taxon>Pentapetalae</taxon>
        <taxon>rosids</taxon>
        <taxon>malvids</taxon>
        <taxon>Malvales</taxon>
        <taxon>Malvaceae</taxon>
        <taxon>Malvoideae</taxon>
        <taxon>Gossypium</taxon>
    </lineage>
</organism>
<gene>
    <name evidence="1" type="ORF">F383_02909</name>
    <name evidence="2" type="ORF">F383_05124</name>
</gene>
<reference evidence="3" key="2">
    <citation type="submission" date="2014-09" db="EMBL/GenBank/DDBJ databases">
        <authorList>
            <person name="Mudge J."/>
            <person name="Ramaraj T."/>
            <person name="Lindquist I.E."/>
            <person name="Bharti A.K."/>
            <person name="Sundararajan A."/>
            <person name="Cameron C.T."/>
            <person name="Woodward J.E."/>
            <person name="May G.D."/>
            <person name="Brubaker C."/>
            <person name="Broadhvest J."/>
            <person name="Wilkins T.A."/>
        </authorList>
    </citation>
    <scope>NUCLEOTIDE SEQUENCE</scope>
    <source>
        <strain evidence="3">cv. AKA8401</strain>
    </source>
</reference>
<dbReference type="Proteomes" id="UP000032142">
    <property type="component" value="Unassembled WGS sequence"/>
</dbReference>
<name>A0A0B0MZ10_GOSAR</name>
<evidence type="ECO:0000313" key="1">
    <source>
        <dbReference type="EMBL" id="KHG06015.1"/>
    </source>
</evidence>